<reference evidence="2 3" key="1">
    <citation type="submission" date="2017-04" db="EMBL/GenBank/DDBJ databases">
        <title>Whole genome sequence of Bdellovibrio bacteriovorus strain SSB218315.</title>
        <authorList>
            <person name="Oyedara O."/>
            <person name="Rodriguez-Perez M.A."/>
        </authorList>
    </citation>
    <scope>NUCLEOTIDE SEQUENCE [LARGE SCALE GENOMIC DNA]</scope>
    <source>
        <strain evidence="2 3">SSB218315</strain>
    </source>
</reference>
<organism evidence="2 3">
    <name type="scientific">Bdellovibrio bacteriovorus</name>
    <dbReference type="NCBI Taxonomy" id="959"/>
    <lineage>
        <taxon>Bacteria</taxon>
        <taxon>Pseudomonadati</taxon>
        <taxon>Bdellovibrionota</taxon>
        <taxon>Bdellovibrionia</taxon>
        <taxon>Bdellovibrionales</taxon>
        <taxon>Pseudobdellovibrionaceae</taxon>
        <taxon>Bdellovibrio</taxon>
    </lineage>
</organism>
<proteinExistence type="predicted"/>
<feature type="signal peptide" evidence="1">
    <location>
        <begin position="1"/>
        <end position="20"/>
    </location>
</feature>
<accession>A0A1Z3N7B2</accession>
<protein>
    <submittedName>
        <fullName evidence="2">Uncharacterized protein</fullName>
    </submittedName>
</protein>
<evidence type="ECO:0000256" key="1">
    <source>
        <dbReference type="SAM" id="SignalP"/>
    </source>
</evidence>
<dbReference type="OrthoDB" id="5294482at2"/>
<feature type="chain" id="PRO_5012848426" evidence="1">
    <location>
        <begin position="21"/>
        <end position="186"/>
    </location>
</feature>
<name>A0A1Z3N7B2_BDEBC</name>
<dbReference type="Proteomes" id="UP000197003">
    <property type="component" value="Chromosome"/>
</dbReference>
<dbReference type="AlphaFoldDB" id="A0A1Z3N7B2"/>
<keyword evidence="1" id="KW-0732">Signal</keyword>
<evidence type="ECO:0000313" key="2">
    <source>
        <dbReference type="EMBL" id="ASD63327.1"/>
    </source>
</evidence>
<dbReference type="EMBL" id="CP020946">
    <property type="protein sequence ID" value="ASD63327.1"/>
    <property type="molecule type" value="Genomic_DNA"/>
</dbReference>
<dbReference type="PROSITE" id="PS51257">
    <property type="entry name" value="PROKAR_LIPOPROTEIN"/>
    <property type="match status" value="1"/>
</dbReference>
<dbReference type="RefSeq" id="WP_088564874.1">
    <property type="nucleotide sequence ID" value="NZ_CP020946.1"/>
</dbReference>
<sequence>MKKSLTALVALFLLSSIGQAAPYYTGIGCNEEGTSCIAGKPSKRVLQWSRKGTVDELGSRCEKFFDNLEQRQRVIGSQRAIDLKYKNFTFSWVAGDLDQNGHAKIRCSIELHSEIADVKIVGEKVKSLYWVCENENSGGICKNYESDCETLRQQTLKDPTVLDATIYRGASLMQGNICDVVAARFK</sequence>
<evidence type="ECO:0000313" key="3">
    <source>
        <dbReference type="Proteomes" id="UP000197003"/>
    </source>
</evidence>
<gene>
    <name evidence="2" type="ORF">B9G79_06945</name>
</gene>